<dbReference type="Gene3D" id="2.60.120.260">
    <property type="entry name" value="Galactose-binding domain-like"/>
    <property type="match status" value="1"/>
</dbReference>
<protein>
    <submittedName>
        <fullName evidence="1">Uncharacterized protein</fullName>
    </submittedName>
</protein>
<evidence type="ECO:0000313" key="1">
    <source>
        <dbReference type="EMBL" id="PHN06169.1"/>
    </source>
</evidence>
<dbReference type="GO" id="GO:0005975">
    <property type="term" value="P:carbohydrate metabolic process"/>
    <property type="evidence" value="ECO:0007669"/>
    <property type="project" value="UniProtKB-ARBA"/>
</dbReference>
<dbReference type="Proteomes" id="UP000223913">
    <property type="component" value="Unassembled WGS sequence"/>
</dbReference>
<dbReference type="Gene3D" id="2.60.120.200">
    <property type="match status" value="1"/>
</dbReference>
<gene>
    <name evidence="1" type="ORF">CRP01_11330</name>
</gene>
<accession>A0A2D0NDB4</accession>
<dbReference type="InterPro" id="IPR013320">
    <property type="entry name" value="ConA-like_dom_sf"/>
</dbReference>
<proteinExistence type="predicted"/>
<dbReference type="AlphaFoldDB" id="A0A2D0NDB4"/>
<dbReference type="EMBL" id="PDUD01000018">
    <property type="protein sequence ID" value="PHN06169.1"/>
    <property type="molecule type" value="Genomic_DNA"/>
</dbReference>
<name>A0A2D0NDB4_FLAN2</name>
<keyword evidence="2" id="KW-1185">Reference proteome</keyword>
<reference evidence="1 2" key="1">
    <citation type="submission" date="2017-10" db="EMBL/GenBank/DDBJ databases">
        <title>The draft genome sequence of Lewinella nigricans NBRC 102662.</title>
        <authorList>
            <person name="Wang K."/>
        </authorList>
    </citation>
    <scope>NUCLEOTIDE SEQUENCE [LARGE SCALE GENOMIC DNA]</scope>
    <source>
        <strain evidence="1 2">NBRC 102662</strain>
    </source>
</reference>
<comment type="caution">
    <text evidence="1">The sequence shown here is derived from an EMBL/GenBank/DDBJ whole genome shotgun (WGS) entry which is preliminary data.</text>
</comment>
<evidence type="ECO:0000313" key="2">
    <source>
        <dbReference type="Proteomes" id="UP000223913"/>
    </source>
</evidence>
<dbReference type="GO" id="GO:0004553">
    <property type="term" value="F:hydrolase activity, hydrolyzing O-glycosyl compounds"/>
    <property type="evidence" value="ECO:0007669"/>
    <property type="project" value="UniProtKB-ARBA"/>
</dbReference>
<organism evidence="1 2">
    <name type="scientific">Flavilitoribacter nigricans (strain ATCC 23147 / DSM 23189 / NBRC 102662 / NCIMB 1420 / SS-2)</name>
    <name type="common">Lewinella nigricans</name>
    <dbReference type="NCBI Taxonomy" id="1122177"/>
    <lineage>
        <taxon>Bacteria</taxon>
        <taxon>Pseudomonadati</taxon>
        <taxon>Bacteroidota</taxon>
        <taxon>Saprospiria</taxon>
        <taxon>Saprospirales</taxon>
        <taxon>Lewinellaceae</taxon>
        <taxon>Flavilitoribacter</taxon>
    </lineage>
</organism>
<dbReference type="SUPFAM" id="SSF49899">
    <property type="entry name" value="Concanavalin A-like lectins/glucanases"/>
    <property type="match status" value="1"/>
</dbReference>
<sequence length="1182" mass="129118">MSMKKQLLFFLVLILSLPLWGQRRLNRLSEDTTTQKKTLNYSVVADTSLSATTDNRNYSIDLKYRRTIADRFSTNGIYSVRNINSFYNGPVFDVVNDSDSTGTIYYRNGTVDTAAIMGFAVNPNENVYISKWYDSSGNGLHVRQSDKNKMPKIVINSTLQTQNAKPSVRFDGGDILLRTNTTFETDTLSLMLVMRVSATFNMPLATGDLSSTLGAGMRYTSTVIQLSGNSGYGGAQGSTLLASTDSLDVGELVDVHFTMSADTGALFINNSFISPTTLNKGDYNGQTFHIGGRVTGGVETPTFNGYISEIILFKNDLIAERNSLHQDVNGYFNIDSEAKNTVLNDGHSVTLPPLNTLELGVQVVINTTSNGKNASVISSDSIYAKGNLYGSISTVGNNSYTFQVVKDSRDSLSWKLIGSTDIAYTDADTVGVINLLSGKHLSSKNYETGKIIKLSNGAEYEVVEGLIDGTKADGIGQVSLSNNKYARIRPDGRMIRFSWFEQTTSDADSNHLVGQAALDYARSAPDIDEVLFDYDTATFKNTMYIPPHVTVIGLSNTGAAFDNDQPQTTFVDMQDSTKFLFTLEQTGDFYVMGGGIKDFYIRGVSASSGIFMDSGWGNHAENIYIDGTGNTYIYEGFAVKGGLHFRGENIYVADCRRGFSGLPGATNGGTGSNNTFTRCGAQGGDFGIWNMPRSTFLEINLENQDTVSIYMDNGNRLNIYKIEGERNRQLFDIRNGELVVYGGKYSPGNVSTDLNLYHPIALGTVDTGKVILEEVYLGAFRLSKNTTTANTSKFELSGELYFDQLSHIENYFYDMSDVKIEATGFDGDGGSDDLWQYDRSSQLEESRIDNSHITNSNLSGSLTVNNVTIRREAVNLMTLSNYFTTPGSLDGGNVILSDTVLTDINGDTTSALIIHYVDDISEGLEFIANLNVDSSILAGTTYNVSFYAKKLNDSDGTASVKFNLSSDTEQMTFAPIINTEWARYQNSATATTGAGAMAFRITNGAVAGDSIAIYGLQYSVGRWAKTYQKKPATETDNPRFIVEQNRKLIFDGSIEVTGTLTAQQYRQFHPLLYNAVDTLPIERLESGYEALFISDELNGLDIQLITYGTARNVTADTQVRLSYFDVSAGTYSSFGSATIPNGSNQVTVQGLSQTVEQGDWIYAEVITGGAEANGLSVTLRLQ</sequence>